<evidence type="ECO:0000256" key="1">
    <source>
        <dbReference type="SAM" id="MobiDB-lite"/>
    </source>
</evidence>
<accession>A0A7S1KNV6</accession>
<proteinExistence type="predicted"/>
<reference evidence="2" key="1">
    <citation type="submission" date="2021-01" db="EMBL/GenBank/DDBJ databases">
        <authorList>
            <person name="Corre E."/>
            <person name="Pelletier E."/>
            <person name="Niang G."/>
            <person name="Scheremetjew M."/>
            <person name="Finn R."/>
            <person name="Kale V."/>
            <person name="Holt S."/>
            <person name="Cochrane G."/>
            <person name="Meng A."/>
            <person name="Brown T."/>
            <person name="Cohen L."/>
        </authorList>
    </citation>
    <scope>NUCLEOTIDE SEQUENCE</scope>
    <source>
        <strain evidence="2">WS</strain>
    </source>
</reference>
<name>A0A7S1KNV6_9EUKA</name>
<organism evidence="2">
    <name type="scientific">Percolomonas cosmopolitus</name>
    <dbReference type="NCBI Taxonomy" id="63605"/>
    <lineage>
        <taxon>Eukaryota</taxon>
        <taxon>Discoba</taxon>
        <taxon>Heterolobosea</taxon>
        <taxon>Tetramitia</taxon>
        <taxon>Eutetramitia</taxon>
        <taxon>Percolomonadidae</taxon>
        <taxon>Percolomonas</taxon>
    </lineage>
</organism>
<sequence length="1193" mass="134905">MSSDLELSLTSILKSSKFFSQQFLHWTSSSGTCFCSSATVYKRIIVPVVTLEKSLVYLIHRDDSVEKRAFNVNQIEPHLEELLCTSRVVFYEPSNKTESYCVPRNVSRLTPGGASNRVVFSCEATIVDHALERDSAFGQLNLAASHSSQSKSFQISFTRQHSQHASVSVSLDHIRVCLVERHKTVSLVYENHGITALCVVRIQQLHAVETLLDAFRSIGFTNYQIMPPGEMTCVHPHSLLHYDFEHILESDIWASISIIPGAGNLNHRLYLSVTSILSNHFQSSTLYFSSLVKHKQKLKRTSRLLLLVTDVFVLLFKVKFHKESELDKTTLHLRLKYYDYIASLVDVSWKHTKHSKDSTKIQLTTTNFQITVHVADFERLQALGHVLEYIRGITLLRDTHFKSQLNVEEAFAPSKESLVRTACALSQCLVHHVDSGASHSEGEFWNSLHSLLILNHQVQSLLSGGTSHLVEILQQFMLFCAAWIHNHRLVRQLDCSTNECFSVLYEKILFESFLSPNQMKQLMTKLAEKLRNTSEHVNTPFATLLARFPQLHASYLAQAIAQPTRVHCQRTKDLSVSLLSSREVVPTNSPPNNDSFIRPSSLPLFAHHILDLKQICSIHDNLEELSSFVAWTLQNLPSVESGKSLCGKIQGELSLFLDNYSKELSERLIHLKRVCAHDFFLVDSLCGFEGAMLIHLHDSQISSDQDSVGAFSHEQSDCKEFSEAPVEEDNSTDASSPHIKVNEAPQATASNSNNSEMAHHAKKNSSCSPSPVVGKIGSPKMDVKQSLRNFEEVLSPDHILSERASPRVVERDKEQHFPAGSVLTDDLSSIASMKDTVHPLVKDLRKTIIALEESISTSTSTAHQKLVVNHTNPHGKDLVTVLCAIVRACWKTTADSQNWLQSLYNSQSSCFVLFSLIREFTELVLTVADYADESQKERAFIAYLLDSEGFGIFFRQIFQHETLLLTPSSFLSDTNSTTFHTFCDCVFDVLPRFHFAYREEKMEEKPLKVLRDTAVSLAIIFKRHYEEHSGWDQDMMPHSTIERVLSTLIRVLDYMLRTGLKRSNLLTAASTWTHIVKCFSHDLELILTASSECESTNSPHDKPLALLDYIFLKRLVEVEQQHVNHTDDEKLVIRLLTRASMGGALKELVEFVTGSGDDFKSNAMIMAQRELILEILAALRWLPLSMVEFKWQQ</sequence>
<evidence type="ECO:0000313" key="2">
    <source>
        <dbReference type="EMBL" id="CAD9079711.1"/>
    </source>
</evidence>
<feature type="region of interest" description="Disordered" evidence="1">
    <location>
        <begin position="719"/>
        <end position="738"/>
    </location>
</feature>
<feature type="region of interest" description="Disordered" evidence="1">
    <location>
        <begin position="746"/>
        <end position="778"/>
    </location>
</feature>
<protein>
    <submittedName>
        <fullName evidence="2">Uncharacterized protein</fullName>
    </submittedName>
</protein>
<gene>
    <name evidence="2" type="ORF">PCOS0759_LOCUS2951</name>
</gene>
<dbReference type="AlphaFoldDB" id="A0A7S1KNV6"/>
<feature type="compositionally biased region" description="Polar residues" evidence="1">
    <location>
        <begin position="746"/>
        <end position="756"/>
    </location>
</feature>
<dbReference type="EMBL" id="HBGD01003573">
    <property type="protein sequence ID" value="CAD9079711.1"/>
    <property type="molecule type" value="Transcribed_RNA"/>
</dbReference>